<dbReference type="EMBL" id="JAHQIW010002091">
    <property type="protein sequence ID" value="KAJ1354464.1"/>
    <property type="molecule type" value="Genomic_DNA"/>
</dbReference>
<reference evidence="1" key="1">
    <citation type="submission" date="2021-06" db="EMBL/GenBank/DDBJ databases">
        <title>Parelaphostrongylus tenuis whole genome reference sequence.</title>
        <authorList>
            <person name="Garwood T.J."/>
            <person name="Larsen P.A."/>
            <person name="Fountain-Jones N.M."/>
            <person name="Garbe J.R."/>
            <person name="Macchietto M.G."/>
            <person name="Kania S.A."/>
            <person name="Gerhold R.W."/>
            <person name="Richards J.E."/>
            <person name="Wolf T.M."/>
        </authorList>
    </citation>
    <scope>NUCLEOTIDE SEQUENCE</scope>
    <source>
        <strain evidence="1">MNPRO001-30</strain>
        <tissue evidence="1">Meninges</tissue>
    </source>
</reference>
<sequence length="101" mass="10777">MLSDCATIGGIIHAIAGLRFSQFASILARLLVYKVKLLDMTTDRPLIATNSAENSPVLEDSFAPKGAYRSPSPNSVTARMGFAIGTEVTTFESYLPIAPVT</sequence>
<dbReference type="AlphaFoldDB" id="A0AAD5N059"/>
<evidence type="ECO:0000313" key="1">
    <source>
        <dbReference type="EMBL" id="KAJ1354464.1"/>
    </source>
</evidence>
<evidence type="ECO:0000313" key="2">
    <source>
        <dbReference type="Proteomes" id="UP001196413"/>
    </source>
</evidence>
<accession>A0AAD5N059</accession>
<dbReference type="Proteomes" id="UP001196413">
    <property type="component" value="Unassembled WGS sequence"/>
</dbReference>
<proteinExistence type="predicted"/>
<keyword evidence="2" id="KW-1185">Reference proteome</keyword>
<name>A0AAD5N059_PARTN</name>
<comment type="caution">
    <text evidence="1">The sequence shown here is derived from an EMBL/GenBank/DDBJ whole genome shotgun (WGS) entry which is preliminary data.</text>
</comment>
<organism evidence="1 2">
    <name type="scientific">Parelaphostrongylus tenuis</name>
    <name type="common">Meningeal worm</name>
    <dbReference type="NCBI Taxonomy" id="148309"/>
    <lineage>
        <taxon>Eukaryota</taxon>
        <taxon>Metazoa</taxon>
        <taxon>Ecdysozoa</taxon>
        <taxon>Nematoda</taxon>
        <taxon>Chromadorea</taxon>
        <taxon>Rhabditida</taxon>
        <taxon>Rhabditina</taxon>
        <taxon>Rhabditomorpha</taxon>
        <taxon>Strongyloidea</taxon>
        <taxon>Metastrongylidae</taxon>
        <taxon>Parelaphostrongylus</taxon>
    </lineage>
</organism>
<protein>
    <submittedName>
        <fullName evidence="1">Uncharacterized protein</fullName>
    </submittedName>
</protein>
<gene>
    <name evidence="1" type="ORF">KIN20_011407</name>
</gene>